<protein>
    <recommendedName>
        <fullName evidence="4">ICAM-like surface protein</fullName>
    </recommendedName>
</protein>
<feature type="region of interest" description="Disordered" evidence="1">
    <location>
        <begin position="160"/>
        <end position="189"/>
    </location>
</feature>
<comment type="caution">
    <text evidence="2">The sequence shown here is derived from an EMBL/GenBank/DDBJ whole genome shotgun (WGS) entry which is preliminary data.</text>
</comment>
<dbReference type="OrthoDB" id="273163at2759"/>
<evidence type="ECO:0000256" key="1">
    <source>
        <dbReference type="SAM" id="MobiDB-lite"/>
    </source>
</evidence>
<organism evidence="2 3">
    <name type="scientific">Trypanosoma cruzi marinkellei</name>
    <dbReference type="NCBI Taxonomy" id="85056"/>
    <lineage>
        <taxon>Eukaryota</taxon>
        <taxon>Discoba</taxon>
        <taxon>Euglenozoa</taxon>
        <taxon>Kinetoplastea</taxon>
        <taxon>Metakinetoplastina</taxon>
        <taxon>Trypanosomatida</taxon>
        <taxon>Trypanosomatidae</taxon>
        <taxon>Trypanosoma</taxon>
        <taxon>Schizotrypanum</taxon>
    </lineage>
</organism>
<dbReference type="EMBL" id="AHKC01020270">
    <property type="protein sequence ID" value="EKF26615.1"/>
    <property type="molecule type" value="Genomic_DNA"/>
</dbReference>
<dbReference type="Proteomes" id="UP000007350">
    <property type="component" value="Unassembled WGS sequence"/>
</dbReference>
<feature type="compositionally biased region" description="Basic residues" evidence="1">
    <location>
        <begin position="1"/>
        <end position="15"/>
    </location>
</feature>
<name>K2MHN9_TRYCR</name>
<evidence type="ECO:0000313" key="2">
    <source>
        <dbReference type="EMBL" id="EKF26615.1"/>
    </source>
</evidence>
<evidence type="ECO:0008006" key="4">
    <source>
        <dbReference type="Google" id="ProtNLM"/>
    </source>
</evidence>
<reference evidence="2 3" key="1">
    <citation type="journal article" date="2012" name="BMC Genomics">
        <title>Comparative genomic analysis of human infective Trypanosoma cruzi lineages with the bat-restricted subspecies T. cruzi marinkellei.</title>
        <authorList>
            <person name="Franzen O."/>
            <person name="Talavera-Lopez C."/>
            <person name="Ochaya S."/>
            <person name="Butler C.E."/>
            <person name="Messenger L.A."/>
            <person name="Lewis M.D."/>
            <person name="Llewellyn M.S."/>
            <person name="Marinkelle C.J."/>
            <person name="Tyler K.M."/>
            <person name="Miles M.A."/>
            <person name="Andersson B."/>
        </authorList>
    </citation>
    <scope>NUCLEOTIDE SEQUENCE [LARGE SCALE GENOMIC DNA]</scope>
    <source>
        <strain evidence="2 3">B7</strain>
    </source>
</reference>
<dbReference type="AlphaFoldDB" id="K2MHN9"/>
<gene>
    <name evidence="2" type="ORF">MOQ_009685</name>
</gene>
<sequence>MGSRAKRSGPLKGGKKRVEMRPALPPPIPPFLCLCRGHVYAPQPLTVDVSIRVPLQQLRNREAVNDLVLRSVLHRPHAPPPSSSLDQDAVEQTHFCVVHVESIMIHTDSARQSEHTGEVQLRATVATVLARVEYGLLVGVAESRNFMDTMIVRLQGGTPVGSIQQHQHQQHQKQQHNGDEKRTSSLSNDDGGALLVTARCLDAEPVVAGQAVLIVSEPGTLRCLAIRPPIRPAVGPFKLHVENGEAEIRPDGEASQ</sequence>
<accession>K2MHN9</accession>
<evidence type="ECO:0000313" key="3">
    <source>
        <dbReference type="Proteomes" id="UP000007350"/>
    </source>
</evidence>
<proteinExistence type="predicted"/>
<feature type="region of interest" description="Disordered" evidence="1">
    <location>
        <begin position="1"/>
        <end position="22"/>
    </location>
</feature>
<keyword evidence="3" id="KW-1185">Reference proteome</keyword>